<dbReference type="PANTHER" id="PTHR47074:SF21">
    <property type="entry name" value="RNASE H TYPE-1 DOMAIN-CONTAINING PROTEIN"/>
    <property type="match status" value="1"/>
</dbReference>
<dbReference type="CDD" id="cd06222">
    <property type="entry name" value="RNase_H_like"/>
    <property type="match status" value="1"/>
</dbReference>
<dbReference type="Gene3D" id="3.30.420.10">
    <property type="entry name" value="Ribonuclease H-like superfamily/Ribonuclease H"/>
    <property type="match status" value="1"/>
</dbReference>
<dbReference type="GO" id="GO:0004523">
    <property type="term" value="F:RNA-DNA hybrid ribonuclease activity"/>
    <property type="evidence" value="ECO:0007669"/>
    <property type="project" value="InterPro"/>
</dbReference>
<evidence type="ECO:0000313" key="3">
    <source>
        <dbReference type="EnsemblPlants" id="AUR62035351-RA:cds"/>
    </source>
</evidence>
<dbReference type="Pfam" id="PF13456">
    <property type="entry name" value="RVT_3"/>
    <property type="match status" value="1"/>
</dbReference>
<proteinExistence type="predicted"/>
<evidence type="ECO:0000313" key="4">
    <source>
        <dbReference type="Proteomes" id="UP000596660"/>
    </source>
</evidence>
<dbReference type="InterPro" id="IPR002156">
    <property type="entry name" value="RNaseH_domain"/>
</dbReference>
<dbReference type="AlphaFoldDB" id="A0A803MUC9"/>
<protein>
    <recommendedName>
        <fullName evidence="5">RNase H type-1 domain-containing protein</fullName>
    </recommendedName>
</protein>
<evidence type="ECO:0000259" key="2">
    <source>
        <dbReference type="Pfam" id="PF13966"/>
    </source>
</evidence>
<dbReference type="Pfam" id="PF13966">
    <property type="entry name" value="zf-RVT"/>
    <property type="match status" value="1"/>
</dbReference>
<dbReference type="InterPro" id="IPR052929">
    <property type="entry name" value="RNase_H-like_EbsB-rel"/>
</dbReference>
<dbReference type="GO" id="GO:0003676">
    <property type="term" value="F:nucleic acid binding"/>
    <property type="evidence" value="ECO:0007669"/>
    <property type="project" value="InterPro"/>
</dbReference>
<name>A0A803MUC9_CHEQI</name>
<dbReference type="Proteomes" id="UP000596660">
    <property type="component" value="Unplaced"/>
</dbReference>
<evidence type="ECO:0008006" key="5">
    <source>
        <dbReference type="Google" id="ProtNLM"/>
    </source>
</evidence>
<dbReference type="OMA" id="TICKINR"/>
<dbReference type="SUPFAM" id="SSF53098">
    <property type="entry name" value="Ribonuclease H-like"/>
    <property type="match status" value="1"/>
</dbReference>
<accession>A0A803MUC9</accession>
<dbReference type="PANTHER" id="PTHR47074">
    <property type="entry name" value="BNAC02G40300D PROTEIN"/>
    <property type="match status" value="1"/>
</dbReference>
<dbReference type="InterPro" id="IPR036397">
    <property type="entry name" value="RNaseH_sf"/>
</dbReference>
<dbReference type="InterPro" id="IPR012337">
    <property type="entry name" value="RNaseH-like_sf"/>
</dbReference>
<sequence length="395" mass="44027">MIHLPTASWNVAKVKELFLPFEQERILSIPLSVRLLNDSICWDLEKGGDYSVRSAYRAIFGDYEAEIRTSGSSSSNFWGRMWAAATLPRVKVFFWRARRGALPTLVGLSKRIPGKNIVCSVCRVEDESELHCLRDCITARLLWDECDLGSAMTGCFQSFGELAAACFERLPREEHGLFMTVCWEIWGARNRWIFEGERCDPRRSMDYVTKLISELKGEEGKGGCVVGRARQRWIPPPAGWAKLNVDGGVCEGLGSSAGAVIRDEKGMALLAAAWSFEDLWEPRIAEAKALLLGVKAAVEAGFVRVVVESGCQGLINAMKSQEDGRSCFHMILDDTRHFCSLLGSVSWSFVRREGNRVAHVLAHSMPWEVGGRVWVADFPSTVCSTLTVYLSMNES</sequence>
<feature type="domain" description="Reverse transcriptase zinc-binding" evidence="2">
    <location>
        <begin position="50"/>
        <end position="143"/>
    </location>
</feature>
<keyword evidence="4" id="KW-1185">Reference proteome</keyword>
<dbReference type="InterPro" id="IPR026960">
    <property type="entry name" value="RVT-Znf"/>
</dbReference>
<organism evidence="3 4">
    <name type="scientific">Chenopodium quinoa</name>
    <name type="common">Quinoa</name>
    <dbReference type="NCBI Taxonomy" id="63459"/>
    <lineage>
        <taxon>Eukaryota</taxon>
        <taxon>Viridiplantae</taxon>
        <taxon>Streptophyta</taxon>
        <taxon>Embryophyta</taxon>
        <taxon>Tracheophyta</taxon>
        <taxon>Spermatophyta</taxon>
        <taxon>Magnoliopsida</taxon>
        <taxon>eudicotyledons</taxon>
        <taxon>Gunneridae</taxon>
        <taxon>Pentapetalae</taxon>
        <taxon>Caryophyllales</taxon>
        <taxon>Chenopodiaceae</taxon>
        <taxon>Chenopodioideae</taxon>
        <taxon>Atripliceae</taxon>
        <taxon>Chenopodium</taxon>
    </lineage>
</organism>
<evidence type="ECO:0000259" key="1">
    <source>
        <dbReference type="Pfam" id="PF13456"/>
    </source>
</evidence>
<dbReference type="InterPro" id="IPR044730">
    <property type="entry name" value="RNase_H-like_dom_plant"/>
</dbReference>
<feature type="domain" description="RNase H type-1" evidence="1">
    <location>
        <begin position="244"/>
        <end position="364"/>
    </location>
</feature>
<reference evidence="3" key="2">
    <citation type="submission" date="2021-03" db="UniProtKB">
        <authorList>
            <consortium name="EnsemblPlants"/>
        </authorList>
    </citation>
    <scope>IDENTIFICATION</scope>
</reference>
<dbReference type="EnsemblPlants" id="AUR62035351-RA">
    <property type="protein sequence ID" value="AUR62035351-RA:cds"/>
    <property type="gene ID" value="AUR62035351"/>
</dbReference>
<dbReference type="Gramene" id="AUR62035351-RA">
    <property type="protein sequence ID" value="AUR62035351-RA:cds"/>
    <property type="gene ID" value="AUR62035351"/>
</dbReference>
<reference evidence="3" key="1">
    <citation type="journal article" date="2017" name="Nature">
        <title>The genome of Chenopodium quinoa.</title>
        <authorList>
            <person name="Jarvis D.E."/>
            <person name="Ho Y.S."/>
            <person name="Lightfoot D.J."/>
            <person name="Schmoeckel S.M."/>
            <person name="Li B."/>
            <person name="Borm T.J.A."/>
            <person name="Ohyanagi H."/>
            <person name="Mineta K."/>
            <person name="Michell C.T."/>
            <person name="Saber N."/>
            <person name="Kharbatia N.M."/>
            <person name="Rupper R.R."/>
            <person name="Sharp A.R."/>
            <person name="Dally N."/>
            <person name="Boughton B.A."/>
            <person name="Woo Y.H."/>
            <person name="Gao G."/>
            <person name="Schijlen E.G.W.M."/>
            <person name="Guo X."/>
            <person name="Momin A.A."/>
            <person name="Negrao S."/>
            <person name="Al-Babili S."/>
            <person name="Gehring C."/>
            <person name="Roessner U."/>
            <person name="Jung C."/>
            <person name="Murphy K."/>
            <person name="Arold S.T."/>
            <person name="Gojobori T."/>
            <person name="van der Linden C.G."/>
            <person name="van Loo E.N."/>
            <person name="Jellen E.N."/>
            <person name="Maughan P.J."/>
            <person name="Tester M."/>
        </authorList>
    </citation>
    <scope>NUCLEOTIDE SEQUENCE [LARGE SCALE GENOMIC DNA]</scope>
    <source>
        <strain evidence="3">cv. PI 614886</strain>
    </source>
</reference>